<evidence type="ECO:0000313" key="3">
    <source>
        <dbReference type="EMBL" id="TFB01669.1"/>
    </source>
</evidence>
<evidence type="ECO:0000256" key="2">
    <source>
        <dbReference type="SAM" id="Phobius"/>
    </source>
</evidence>
<feature type="compositionally biased region" description="Basic and acidic residues" evidence="1">
    <location>
        <begin position="313"/>
        <end position="361"/>
    </location>
</feature>
<accession>A0ABY2H157</accession>
<feature type="compositionally biased region" description="Basic and acidic residues" evidence="1">
    <location>
        <begin position="374"/>
        <end position="457"/>
    </location>
</feature>
<evidence type="ECO:0008006" key="5">
    <source>
        <dbReference type="Google" id="ProtNLM"/>
    </source>
</evidence>
<evidence type="ECO:0000256" key="1">
    <source>
        <dbReference type="SAM" id="MobiDB-lite"/>
    </source>
</evidence>
<dbReference type="EMBL" id="PPTA01000008">
    <property type="protein sequence ID" value="TFB01669.1"/>
    <property type="molecule type" value="Genomic_DNA"/>
</dbReference>
<reference evidence="3 4" key="1">
    <citation type="submission" date="2018-01" db="EMBL/GenBank/DDBJ databases">
        <title>Genome characterization of the sugarcane-associated fungus Trichoderma ghanense CCMA-1212 and their application in lignocelulose bioconversion.</title>
        <authorList>
            <person name="Steindorff A.S."/>
            <person name="Mendes T.D."/>
            <person name="Vilela E.S.D."/>
            <person name="Rodrigues D.S."/>
            <person name="Formighieri E.F."/>
            <person name="Melo I.S."/>
            <person name="Favaro L.C.L."/>
        </authorList>
    </citation>
    <scope>NUCLEOTIDE SEQUENCE [LARGE SCALE GENOMIC DNA]</scope>
    <source>
        <strain evidence="3 4">CCMA-1212</strain>
    </source>
</reference>
<evidence type="ECO:0000313" key="4">
    <source>
        <dbReference type="Proteomes" id="UP001642720"/>
    </source>
</evidence>
<keyword evidence="2" id="KW-1133">Transmembrane helix</keyword>
<feature type="transmembrane region" description="Helical" evidence="2">
    <location>
        <begin position="219"/>
        <end position="245"/>
    </location>
</feature>
<proteinExistence type="predicted"/>
<keyword evidence="2" id="KW-0472">Membrane</keyword>
<feature type="transmembrane region" description="Helical" evidence="2">
    <location>
        <begin position="178"/>
        <end position="198"/>
    </location>
</feature>
<dbReference type="PANTHER" id="PTHR15887">
    <property type="entry name" value="TRANSMEMBRANE PROTEIN 69"/>
    <property type="match status" value="1"/>
</dbReference>
<sequence length="457" mass="51312">MFRTSLLRASERAFGARFAGLKPASPIRQPRYRIDATRNTIRFASSSNGPPKPPTDKETDSPATRKLEPRPDVSATSSVRTVLEPDTGGAKDTHNMNSSLQQDVNIVKDTFRLDTVPRESHILGLTGTLPYLATSLSTIYLAVNLNTEIPSINRFYNTIFLDHGTAQYLLNLLEPLQLGYGAVIISFLGAIHWGLEYAEKAPQHDRTRFRYGIGLLAPIAAWPTLLMPVEYALTAQFGAFVALYYADSRATRLGWAPTWYAKYRFLLTAMVGLAIFISLVGRAKITQKGALKKESMEAKLTQPGLADTHTNWKKIEEEEKERIRKEKAQKAKEEEEEAKKKQKKKEEKKGGKDDAAKNKKDDEDEESKDKKKKAKEDDSDKEGEGEKEEGKDDKDEGSDKEKKEKKEDDSQGENGKEAKEGDQSKDDKSREDKSEEDKPKDDDKSKDESSKGEKKSD</sequence>
<dbReference type="RefSeq" id="XP_073557870.1">
    <property type="nucleotide sequence ID" value="XM_073703786.1"/>
</dbReference>
<keyword evidence="4" id="KW-1185">Reference proteome</keyword>
<feature type="compositionally biased region" description="Basic and acidic residues" evidence="1">
    <location>
        <begin position="54"/>
        <end position="71"/>
    </location>
</feature>
<name>A0ABY2H157_9HYPO</name>
<feature type="transmembrane region" description="Helical" evidence="2">
    <location>
        <begin position="265"/>
        <end position="283"/>
    </location>
</feature>
<dbReference type="PANTHER" id="PTHR15887:SF1">
    <property type="entry name" value="TRANSMEMBRANE PROTEIN 69"/>
    <property type="match status" value="1"/>
</dbReference>
<dbReference type="GeneID" id="300578236"/>
<dbReference type="Pfam" id="PF11911">
    <property type="entry name" value="DUF3429"/>
    <property type="match status" value="1"/>
</dbReference>
<comment type="caution">
    <text evidence="3">The sequence shown here is derived from an EMBL/GenBank/DDBJ whole genome shotgun (WGS) entry which is preliminary data.</text>
</comment>
<gene>
    <name evidence="3" type="ORF">CCMA1212_006574</name>
</gene>
<feature type="region of interest" description="Disordered" evidence="1">
    <location>
        <begin position="42"/>
        <end position="99"/>
    </location>
</feature>
<dbReference type="InterPro" id="IPR021836">
    <property type="entry name" value="DUF3429"/>
</dbReference>
<feature type="transmembrane region" description="Helical" evidence="2">
    <location>
        <begin position="122"/>
        <end position="143"/>
    </location>
</feature>
<keyword evidence="2" id="KW-0812">Transmembrane</keyword>
<feature type="region of interest" description="Disordered" evidence="1">
    <location>
        <begin position="291"/>
        <end position="457"/>
    </location>
</feature>
<organism evidence="3 4">
    <name type="scientific">Trichoderma ghanense</name>
    <dbReference type="NCBI Taxonomy" id="65468"/>
    <lineage>
        <taxon>Eukaryota</taxon>
        <taxon>Fungi</taxon>
        <taxon>Dikarya</taxon>
        <taxon>Ascomycota</taxon>
        <taxon>Pezizomycotina</taxon>
        <taxon>Sordariomycetes</taxon>
        <taxon>Hypocreomycetidae</taxon>
        <taxon>Hypocreales</taxon>
        <taxon>Hypocreaceae</taxon>
        <taxon>Trichoderma</taxon>
    </lineage>
</organism>
<protein>
    <recommendedName>
        <fullName evidence="5">Mitochondrial inner membrane protein 1</fullName>
    </recommendedName>
</protein>
<dbReference type="Proteomes" id="UP001642720">
    <property type="component" value="Unassembled WGS sequence"/>
</dbReference>